<dbReference type="PANTHER" id="PTHR46093">
    <property type="entry name" value="ACYL-COA-BINDING DOMAIN-CONTAINING PROTEIN 5"/>
    <property type="match status" value="1"/>
</dbReference>
<protein>
    <recommendedName>
        <fullName evidence="5">Kelch repeat protein</fullName>
    </recommendedName>
</protein>
<dbReference type="OrthoDB" id="432528at2759"/>
<dbReference type="AlphaFoldDB" id="A0A397SNW6"/>
<evidence type="ECO:0000256" key="2">
    <source>
        <dbReference type="ARBA" id="ARBA00022737"/>
    </source>
</evidence>
<accession>A0A397SNW6</accession>
<evidence type="ECO:0008006" key="5">
    <source>
        <dbReference type="Google" id="ProtNLM"/>
    </source>
</evidence>
<gene>
    <name evidence="3" type="ORF">C1645_830336</name>
</gene>
<reference evidence="3 4" key="1">
    <citation type="submission" date="2018-06" db="EMBL/GenBank/DDBJ databases">
        <title>Comparative genomics reveals the genomic features of Rhizophagus irregularis, R. cerebriforme, R. diaphanum and Gigaspora rosea, and their symbiotic lifestyle signature.</title>
        <authorList>
            <person name="Morin E."/>
            <person name="San Clemente H."/>
            <person name="Chen E.C.H."/>
            <person name="De La Providencia I."/>
            <person name="Hainaut M."/>
            <person name="Kuo A."/>
            <person name="Kohler A."/>
            <person name="Murat C."/>
            <person name="Tang N."/>
            <person name="Roy S."/>
            <person name="Loubradou J."/>
            <person name="Henrissat B."/>
            <person name="Grigoriev I.V."/>
            <person name="Corradi N."/>
            <person name="Roux C."/>
            <person name="Martin F.M."/>
        </authorList>
    </citation>
    <scope>NUCLEOTIDE SEQUENCE [LARGE SCALE GENOMIC DNA]</scope>
    <source>
        <strain evidence="3 4">DAOM 227022</strain>
    </source>
</reference>
<sequence>MMEKCIYGGGSTFDGKGSLVNAPTPRSTYGATLLPNNNIIYIGGANVAFNYDSKTLNIIKGSTLTLVEVYLYDTINDNWNTKVTSGKTPSSRAYFSTILDTTLYVLDLTNYNWYVPKISGKIPSPRAFHKANVIGKYMVVSFGKYTI</sequence>
<keyword evidence="4" id="KW-1185">Reference proteome</keyword>
<keyword evidence="1" id="KW-0880">Kelch repeat</keyword>
<proteinExistence type="predicted"/>
<evidence type="ECO:0000313" key="4">
    <source>
        <dbReference type="Proteomes" id="UP000265703"/>
    </source>
</evidence>
<dbReference type="Gene3D" id="2.120.10.80">
    <property type="entry name" value="Kelch-type beta propeller"/>
    <property type="match status" value="1"/>
</dbReference>
<keyword evidence="2" id="KW-0677">Repeat</keyword>
<dbReference type="InterPro" id="IPR011043">
    <property type="entry name" value="Gal_Oxase/kelch_b-propeller"/>
</dbReference>
<dbReference type="SUPFAM" id="SSF50965">
    <property type="entry name" value="Galactose oxidase, central domain"/>
    <property type="match status" value="1"/>
</dbReference>
<dbReference type="PANTHER" id="PTHR46093:SF18">
    <property type="entry name" value="FIBRONECTIN TYPE-III DOMAIN-CONTAINING PROTEIN"/>
    <property type="match status" value="1"/>
</dbReference>
<comment type="caution">
    <text evidence="3">The sequence shown here is derived from an EMBL/GenBank/DDBJ whole genome shotgun (WGS) entry which is preliminary data.</text>
</comment>
<organism evidence="3 4">
    <name type="scientific">Glomus cerebriforme</name>
    <dbReference type="NCBI Taxonomy" id="658196"/>
    <lineage>
        <taxon>Eukaryota</taxon>
        <taxon>Fungi</taxon>
        <taxon>Fungi incertae sedis</taxon>
        <taxon>Mucoromycota</taxon>
        <taxon>Glomeromycotina</taxon>
        <taxon>Glomeromycetes</taxon>
        <taxon>Glomerales</taxon>
        <taxon>Glomeraceae</taxon>
        <taxon>Glomus</taxon>
    </lineage>
</organism>
<evidence type="ECO:0000313" key="3">
    <source>
        <dbReference type="EMBL" id="RIA85745.1"/>
    </source>
</evidence>
<evidence type="ECO:0000256" key="1">
    <source>
        <dbReference type="ARBA" id="ARBA00022441"/>
    </source>
</evidence>
<name>A0A397SNW6_9GLOM</name>
<dbReference type="InterPro" id="IPR015915">
    <property type="entry name" value="Kelch-typ_b-propeller"/>
</dbReference>
<dbReference type="EMBL" id="QKYT01000407">
    <property type="protein sequence ID" value="RIA85745.1"/>
    <property type="molecule type" value="Genomic_DNA"/>
</dbReference>
<dbReference type="Proteomes" id="UP000265703">
    <property type="component" value="Unassembled WGS sequence"/>
</dbReference>